<dbReference type="PANTHER" id="PTHR47966">
    <property type="entry name" value="BETA-SITE APP-CLEAVING ENZYME, ISOFORM A-RELATED"/>
    <property type="match status" value="1"/>
</dbReference>
<dbReference type="SUPFAM" id="SSF50630">
    <property type="entry name" value="Acid proteases"/>
    <property type="match status" value="1"/>
</dbReference>
<dbReference type="PROSITE" id="PS00141">
    <property type="entry name" value="ASP_PROTEASE"/>
    <property type="match status" value="2"/>
</dbReference>
<keyword evidence="3 9" id="KW-0064">Aspartyl protease</keyword>
<protein>
    <submittedName>
        <fullName evidence="12">Aspartic proteinase-like isoform X1</fullName>
    </submittedName>
</protein>
<dbReference type="Gene3D" id="2.40.70.10">
    <property type="entry name" value="Acid Proteases"/>
    <property type="match status" value="2"/>
</dbReference>
<evidence type="ECO:0000256" key="9">
    <source>
        <dbReference type="RuleBase" id="RU000454"/>
    </source>
</evidence>
<keyword evidence="6" id="KW-0325">Glycoprotein</keyword>
<proteinExistence type="inferred from homology"/>
<dbReference type="GO" id="GO:0006508">
    <property type="term" value="P:proteolysis"/>
    <property type="evidence" value="ECO:0007669"/>
    <property type="project" value="UniProtKB-KW"/>
</dbReference>
<feature type="disulfide bond" evidence="8">
    <location>
        <begin position="53"/>
        <end position="60"/>
    </location>
</feature>
<feature type="active site" evidence="7">
    <location>
        <position position="40"/>
    </location>
</feature>
<dbReference type="PANTHER" id="PTHR47966:SF51">
    <property type="entry name" value="BETA-SITE APP-CLEAVING ENZYME, ISOFORM A-RELATED"/>
    <property type="match status" value="1"/>
</dbReference>
<evidence type="ECO:0000256" key="2">
    <source>
        <dbReference type="ARBA" id="ARBA00022670"/>
    </source>
</evidence>
<evidence type="ECO:0000313" key="12">
    <source>
        <dbReference type="RefSeq" id="XP_022093262.1"/>
    </source>
</evidence>
<dbReference type="OMA" id="SINQDFW"/>
<dbReference type="Pfam" id="PF00026">
    <property type="entry name" value="Asp"/>
    <property type="match status" value="1"/>
</dbReference>
<dbReference type="Proteomes" id="UP000694845">
    <property type="component" value="Unplaced"/>
</dbReference>
<organism evidence="11 12">
    <name type="scientific">Acanthaster planci</name>
    <name type="common">Crown-of-thorns starfish</name>
    <dbReference type="NCBI Taxonomy" id="133434"/>
    <lineage>
        <taxon>Eukaryota</taxon>
        <taxon>Metazoa</taxon>
        <taxon>Echinodermata</taxon>
        <taxon>Eleutherozoa</taxon>
        <taxon>Asterozoa</taxon>
        <taxon>Asteroidea</taxon>
        <taxon>Valvatacea</taxon>
        <taxon>Valvatida</taxon>
        <taxon>Acanthasteridae</taxon>
        <taxon>Acanthaster</taxon>
    </lineage>
</organism>
<dbReference type="FunFam" id="2.40.70.10:FF:000008">
    <property type="entry name" value="Cathepsin D"/>
    <property type="match status" value="1"/>
</dbReference>
<dbReference type="InterPro" id="IPR033121">
    <property type="entry name" value="PEPTIDASE_A1"/>
</dbReference>
<gene>
    <name evidence="12" type="primary">LOC110980673</name>
</gene>
<keyword evidence="11" id="KW-1185">Reference proteome</keyword>
<evidence type="ECO:0000256" key="6">
    <source>
        <dbReference type="ARBA" id="ARBA00023180"/>
    </source>
</evidence>
<dbReference type="FunFam" id="2.40.70.10:FF:000002">
    <property type="entry name" value="Vacuolar aspartic proteinase"/>
    <property type="match status" value="1"/>
</dbReference>
<keyword evidence="4 9" id="KW-0378">Hydrolase</keyword>
<keyword evidence="2 9" id="KW-0645">Protease</keyword>
<dbReference type="GO" id="GO:0004190">
    <property type="term" value="F:aspartic-type endopeptidase activity"/>
    <property type="evidence" value="ECO:0007669"/>
    <property type="project" value="UniProtKB-KW"/>
</dbReference>
<feature type="active site" evidence="7">
    <location>
        <position position="228"/>
    </location>
</feature>
<dbReference type="KEGG" id="aplc:110980673"/>
<evidence type="ECO:0000256" key="3">
    <source>
        <dbReference type="ARBA" id="ARBA00022750"/>
    </source>
</evidence>
<name>A0A8B7YKV5_ACAPL</name>
<dbReference type="InterPro" id="IPR021109">
    <property type="entry name" value="Peptidase_aspartic_dom_sf"/>
</dbReference>
<dbReference type="OrthoDB" id="771136at2759"/>
<evidence type="ECO:0000313" key="11">
    <source>
        <dbReference type="Proteomes" id="UP000694845"/>
    </source>
</evidence>
<evidence type="ECO:0000256" key="5">
    <source>
        <dbReference type="ARBA" id="ARBA00023157"/>
    </source>
</evidence>
<keyword evidence="5 8" id="KW-1015">Disulfide bond</keyword>
<evidence type="ECO:0000259" key="10">
    <source>
        <dbReference type="PROSITE" id="PS51767"/>
    </source>
</evidence>
<dbReference type="PRINTS" id="PR00792">
    <property type="entry name" value="PEPSIN"/>
</dbReference>
<accession>A0A8B7YKV5</accession>
<dbReference type="RefSeq" id="XP_022093262.1">
    <property type="nucleotide sequence ID" value="XM_022237570.1"/>
</dbReference>
<dbReference type="GeneID" id="110980673"/>
<evidence type="ECO:0000256" key="4">
    <source>
        <dbReference type="ARBA" id="ARBA00022801"/>
    </source>
</evidence>
<sequence>MDCEVMILELWSELLSKILLIYYGPISIGTPPQPFLVDFDTGSSNLFVPSVMCPDTAPGCPHHHKYNHSRSSTYQPNGTTIRLTYGTGNVVATLSKDVVRVDTLNVVGTTFGEATYMSKDFAASSVPIDGLLGMAYPSLAVGGVTPVFNMMVKEGLVAKPVFSFFLSVNFNGTKGGELVLGGSDPSHYTGEFTYVPVSQPLYWQFTLNSINIGSFLTLCQGGCQAIADTGTSLIVGPTSLIAKINDQFGAKYDPQQQLYFIDCDKIGSLPDVIFMIANTQFPLSPKEYIEQNGSICFTVFAPDGFSPLLIMGDPFLRRYYSEFDFGNNRLGFATAVQKEKL</sequence>
<evidence type="ECO:0000256" key="1">
    <source>
        <dbReference type="ARBA" id="ARBA00007447"/>
    </source>
</evidence>
<dbReference type="Gene3D" id="2.60.40.1960">
    <property type="match status" value="1"/>
</dbReference>
<evidence type="ECO:0000256" key="7">
    <source>
        <dbReference type="PIRSR" id="PIRSR601461-1"/>
    </source>
</evidence>
<feature type="domain" description="Peptidase A1" evidence="10">
    <location>
        <begin position="22"/>
        <end position="333"/>
    </location>
</feature>
<comment type="similarity">
    <text evidence="1 9">Belongs to the peptidase A1 family.</text>
</comment>
<evidence type="ECO:0000256" key="8">
    <source>
        <dbReference type="PIRSR" id="PIRSR601461-2"/>
    </source>
</evidence>
<dbReference type="AlphaFoldDB" id="A0A8B7YKV5"/>
<feature type="disulfide bond" evidence="8">
    <location>
        <begin position="263"/>
        <end position="296"/>
    </location>
</feature>
<dbReference type="InterPro" id="IPR001461">
    <property type="entry name" value="Aspartic_peptidase_A1"/>
</dbReference>
<dbReference type="PROSITE" id="PS51767">
    <property type="entry name" value="PEPTIDASE_A1"/>
    <property type="match status" value="1"/>
</dbReference>
<dbReference type="InterPro" id="IPR001969">
    <property type="entry name" value="Aspartic_peptidase_AS"/>
</dbReference>
<feature type="disulfide bond" evidence="8">
    <location>
        <begin position="219"/>
        <end position="223"/>
    </location>
</feature>
<reference evidence="12" key="1">
    <citation type="submission" date="2025-08" db="UniProtKB">
        <authorList>
            <consortium name="RefSeq"/>
        </authorList>
    </citation>
    <scope>IDENTIFICATION</scope>
</reference>